<keyword evidence="3" id="KW-1185">Reference proteome</keyword>
<dbReference type="InterPro" id="IPR011059">
    <property type="entry name" value="Metal-dep_hydrolase_composite"/>
</dbReference>
<evidence type="ECO:0000313" key="3">
    <source>
        <dbReference type="Proteomes" id="UP001056381"/>
    </source>
</evidence>
<sequence length="418" mass="46568">MRLIRFLILFPFFLFPHADDMYLLKGGNVFLPDVGFVKKDILVDEGLIISIEDEIDSSISENVINSDGKYITPGLIVFSALGLIEIGALPETIDIRSETYNAGFDPSDAFNPFSQAIRLNRSKGVTSTVNIPSASGYFAGLLSYTKINNGLKQKKQGPLGLLTSYGQSYDDSRAANLMFIEDLFFYVRNGYDSTKADQIQFFYGTDNEYRFTKRDLEAIKKVINKEMPLVVRVNKATDILKVLEMAKSENINLVLWEANEGHMVAEEISKAEVPVIMDPLNNIPGSFDSLNATYENVSRLHNAGVKLAFYYDQSSGAHNAYLATQSAGNAVALGVSYNEALASVTSNPAEIFDIKNVGVIAIGYDADLTIWDNDPLELMTQVETVFIDGSKQDLSNRYDELTERYTKEEELPNSYRSR</sequence>
<organism evidence="2 3">
    <name type="scientific">SAR86 cluster bacterium</name>
    <dbReference type="NCBI Taxonomy" id="2030880"/>
    <lineage>
        <taxon>Bacteria</taxon>
        <taxon>Pseudomonadati</taxon>
        <taxon>Pseudomonadota</taxon>
        <taxon>Gammaproteobacteria</taxon>
        <taxon>SAR86 cluster</taxon>
    </lineage>
</organism>
<accession>A0A9Q8TXZ4</accession>
<dbReference type="Proteomes" id="UP001056381">
    <property type="component" value="Chromosome"/>
</dbReference>
<dbReference type="SUPFAM" id="SSF51338">
    <property type="entry name" value="Composite domain of metallo-dependent hydrolases"/>
    <property type="match status" value="1"/>
</dbReference>
<dbReference type="PANTHER" id="PTHR43135:SF3">
    <property type="entry name" value="ALPHA-D-RIBOSE 1-METHYLPHOSPHONATE 5-TRIPHOSPHATE DIPHOSPHATASE"/>
    <property type="match status" value="1"/>
</dbReference>
<dbReference type="Gene3D" id="3.20.20.140">
    <property type="entry name" value="Metal-dependent hydrolases"/>
    <property type="match status" value="1"/>
</dbReference>
<dbReference type="Gene3D" id="2.30.40.10">
    <property type="entry name" value="Urease, subunit C, domain 1"/>
    <property type="match status" value="1"/>
</dbReference>
<dbReference type="InterPro" id="IPR051781">
    <property type="entry name" value="Metallo-dep_Hydrolase"/>
</dbReference>
<dbReference type="EMBL" id="CP097966">
    <property type="protein sequence ID" value="URQ63071.1"/>
    <property type="molecule type" value="Genomic_DNA"/>
</dbReference>
<feature type="domain" description="Amidohydrolase-related" evidence="1">
    <location>
        <begin position="240"/>
        <end position="389"/>
    </location>
</feature>
<dbReference type="InterPro" id="IPR032466">
    <property type="entry name" value="Metal_Hydrolase"/>
</dbReference>
<name>A0A9Q8TXZ4_9GAMM</name>
<proteinExistence type="predicted"/>
<dbReference type="InterPro" id="IPR006680">
    <property type="entry name" value="Amidohydro-rel"/>
</dbReference>
<dbReference type="AlphaFoldDB" id="A0A9Q8TXZ4"/>
<dbReference type="SUPFAM" id="SSF51556">
    <property type="entry name" value="Metallo-dependent hydrolases"/>
    <property type="match status" value="1"/>
</dbReference>
<evidence type="ECO:0000313" key="2">
    <source>
        <dbReference type="EMBL" id="URQ63071.1"/>
    </source>
</evidence>
<evidence type="ECO:0000259" key="1">
    <source>
        <dbReference type="Pfam" id="PF01979"/>
    </source>
</evidence>
<gene>
    <name evidence="2" type="ORF">M9B40_04940</name>
</gene>
<dbReference type="Pfam" id="PF01979">
    <property type="entry name" value="Amidohydro_1"/>
    <property type="match status" value="1"/>
</dbReference>
<dbReference type="PANTHER" id="PTHR43135">
    <property type="entry name" value="ALPHA-D-RIBOSE 1-METHYLPHOSPHONATE 5-TRIPHOSPHATE DIPHOSPHATASE"/>
    <property type="match status" value="1"/>
</dbReference>
<protein>
    <submittedName>
        <fullName evidence="2">Amidohydrolase family protein</fullName>
    </submittedName>
</protein>
<reference evidence="2" key="1">
    <citation type="submission" date="2022-05" db="EMBL/GenBank/DDBJ databases">
        <title>Single-amplified genomics reveal most streamlined microbe among free-living bacteria.</title>
        <authorList>
            <person name="Roda-Garcia J."/>
            <person name="Haro-Moreno J.M."/>
            <person name="Rodriguez-Valera F."/>
            <person name="Almagro-Moreno S."/>
            <person name="Lopez-Perez M."/>
        </authorList>
    </citation>
    <scope>NUCLEOTIDE SEQUENCE</scope>
    <source>
        <strain evidence="2">TMED112-D2-2</strain>
    </source>
</reference>
<dbReference type="GO" id="GO:0016810">
    <property type="term" value="F:hydrolase activity, acting on carbon-nitrogen (but not peptide) bonds"/>
    <property type="evidence" value="ECO:0007669"/>
    <property type="project" value="InterPro"/>
</dbReference>